<evidence type="ECO:0000313" key="1">
    <source>
        <dbReference type="EMBL" id="GHD05500.1"/>
    </source>
</evidence>
<dbReference type="EMBL" id="BMXK01000005">
    <property type="protein sequence ID" value="GHD05500.1"/>
    <property type="molecule type" value="Genomic_DNA"/>
</dbReference>
<protein>
    <recommendedName>
        <fullName evidence="3">Response regulatory domain-containing protein</fullName>
    </recommendedName>
</protein>
<evidence type="ECO:0000313" key="2">
    <source>
        <dbReference type="Proteomes" id="UP000642819"/>
    </source>
</evidence>
<proteinExistence type="predicted"/>
<reference evidence="2" key="1">
    <citation type="journal article" date="2019" name="Int. J. Syst. Evol. Microbiol.">
        <title>The Global Catalogue of Microorganisms (GCM) 10K type strain sequencing project: providing services to taxonomists for standard genome sequencing and annotation.</title>
        <authorList>
            <consortium name="The Broad Institute Genomics Platform"/>
            <consortium name="The Broad Institute Genome Sequencing Center for Infectious Disease"/>
            <person name="Wu L."/>
            <person name="Ma J."/>
        </authorList>
    </citation>
    <scope>NUCLEOTIDE SEQUENCE [LARGE SCALE GENOMIC DNA]</scope>
    <source>
        <strain evidence="2">KCTC 19466</strain>
    </source>
</reference>
<evidence type="ECO:0008006" key="3">
    <source>
        <dbReference type="Google" id="ProtNLM"/>
    </source>
</evidence>
<dbReference type="Proteomes" id="UP000642819">
    <property type="component" value="Unassembled WGS sequence"/>
</dbReference>
<name>A0ABQ3GH48_9MICC</name>
<sequence length="110" mass="11966">MEEPRLLLIGKRQSTLDVLAEELRRFGRDVVATNDRALIRQTLTAGEADLVVIGGGLSDPEREAVRDLVLATSPDIPLHLSPRTEGASPATLIPFANEQIVLFKVRSALP</sequence>
<keyword evidence="2" id="KW-1185">Reference proteome</keyword>
<organism evidence="1 2">
    <name type="scientific">Zhihengliuella salsuginis</name>
    <dbReference type="NCBI Taxonomy" id="578222"/>
    <lineage>
        <taxon>Bacteria</taxon>
        <taxon>Bacillati</taxon>
        <taxon>Actinomycetota</taxon>
        <taxon>Actinomycetes</taxon>
        <taxon>Micrococcales</taxon>
        <taxon>Micrococcaceae</taxon>
        <taxon>Zhihengliuella</taxon>
    </lineage>
</organism>
<comment type="caution">
    <text evidence="1">The sequence shown here is derived from an EMBL/GenBank/DDBJ whole genome shotgun (WGS) entry which is preliminary data.</text>
</comment>
<accession>A0ABQ3GH48</accession>
<gene>
    <name evidence="1" type="ORF">GCM10008096_14490</name>
</gene>
<dbReference type="RefSeq" id="WP_189349462.1">
    <property type="nucleotide sequence ID" value="NZ_BMXK01000005.1"/>
</dbReference>